<dbReference type="AlphaFoldDB" id="A0A127QFB7"/>
<dbReference type="OrthoDB" id="8770295at2"/>
<dbReference type="InterPro" id="IPR001509">
    <property type="entry name" value="Epimerase_deHydtase"/>
</dbReference>
<reference evidence="5 6" key="1">
    <citation type="submission" date="2015-11" db="EMBL/GenBank/DDBJ databases">
        <title>Exploring the genomic traits of fungus-feeding bacterial genus Collimonas.</title>
        <authorList>
            <person name="Song C."/>
            <person name="Schmidt R."/>
            <person name="de Jager V."/>
            <person name="Krzyzanowska D."/>
            <person name="Jongedijk E."/>
            <person name="Cankar K."/>
            <person name="Beekwilder J."/>
            <person name="van Veen A."/>
            <person name="de Boer W."/>
            <person name="van Veen J.A."/>
            <person name="Garbeva P."/>
        </authorList>
    </citation>
    <scope>NUCLEOTIDE SEQUENCE [LARGE SCALE GENOMIC DNA]</scope>
    <source>
        <strain evidence="5 6">Ter282</strain>
    </source>
</reference>
<dbReference type="EMBL" id="CP013235">
    <property type="protein sequence ID" value="AMP08515.1"/>
    <property type="molecule type" value="Genomic_DNA"/>
</dbReference>
<dbReference type="PATRIC" id="fig|279058.17.peg.769"/>
<organism evidence="5 6">
    <name type="scientific">Collimonas arenae</name>
    <dbReference type="NCBI Taxonomy" id="279058"/>
    <lineage>
        <taxon>Bacteria</taxon>
        <taxon>Pseudomonadati</taxon>
        <taxon>Pseudomonadota</taxon>
        <taxon>Betaproteobacteria</taxon>
        <taxon>Burkholderiales</taxon>
        <taxon>Oxalobacteraceae</taxon>
        <taxon>Collimonas</taxon>
    </lineage>
</organism>
<feature type="domain" description="NAD-dependent epimerase/dehydratase" evidence="4">
    <location>
        <begin position="4"/>
        <end position="166"/>
    </location>
</feature>
<keyword evidence="6" id="KW-1185">Reference proteome</keyword>
<accession>A0A127QFB7</accession>
<dbReference type="PANTHER" id="PTHR43103:SF5">
    <property type="entry name" value="4-EPIMERASE, PUTATIVE (AFU_ORTHOLOGUE AFUA_7G00360)-RELATED"/>
    <property type="match status" value="1"/>
</dbReference>
<evidence type="ECO:0000313" key="6">
    <source>
        <dbReference type="Proteomes" id="UP000071778"/>
    </source>
</evidence>
<dbReference type="SUPFAM" id="SSF51735">
    <property type="entry name" value="NAD(P)-binding Rossmann-fold domains"/>
    <property type="match status" value="1"/>
</dbReference>
<gene>
    <name evidence="5" type="ORF">CAter282_0712</name>
</gene>
<dbReference type="GO" id="GO:0016491">
    <property type="term" value="F:oxidoreductase activity"/>
    <property type="evidence" value="ECO:0007669"/>
    <property type="project" value="UniProtKB-KW"/>
</dbReference>
<evidence type="ECO:0000313" key="5">
    <source>
        <dbReference type="EMBL" id="AMP08515.1"/>
    </source>
</evidence>
<dbReference type="InterPro" id="IPR036291">
    <property type="entry name" value="NAD(P)-bd_dom_sf"/>
</dbReference>
<evidence type="ECO:0000256" key="1">
    <source>
        <dbReference type="ARBA" id="ARBA00007637"/>
    </source>
</evidence>
<keyword evidence="2" id="KW-0560">Oxidoreductase</keyword>
<proteinExistence type="inferred from homology"/>
<dbReference type="RefSeq" id="WP_061532277.1">
    <property type="nucleotide sequence ID" value="NZ_CP013233.1"/>
</dbReference>
<name>A0A127QFB7_9BURK</name>
<dbReference type="Proteomes" id="UP000071778">
    <property type="component" value="Chromosome"/>
</dbReference>
<dbReference type="Gene3D" id="3.40.50.720">
    <property type="entry name" value="NAD(P)-binding Rossmann-like Domain"/>
    <property type="match status" value="1"/>
</dbReference>
<dbReference type="PANTHER" id="PTHR43103">
    <property type="entry name" value="NUCLEOSIDE-DIPHOSPHATE-SUGAR EPIMERASE"/>
    <property type="match status" value="1"/>
</dbReference>
<dbReference type="CDD" id="cd08946">
    <property type="entry name" value="SDR_e"/>
    <property type="match status" value="1"/>
</dbReference>
<sequence length="261" mass="28935">MKTIVLTGAAGNIGKVLRQQWSDGRYQLRLNDIKPLGPMAAHETLHAGDLRDAAFCSELLAGADAVVHMAGIGTDLELDLLIEHNLKALLSVYQAARSHTVRVVYPSSNHAIGMYPVETEIDEYAAVRPDSLYGISKVWGEGIARLYYDKHGVESVCLRIGSFETEPFERRHLHTWLSHPDMQHLVECCIEAPQVGFQIMYGVSANTRRWWQQTDNPIGYQPQSNAEDFAARIADIPSRGGPLAERFQGGGFAAVDYSNNK</sequence>
<evidence type="ECO:0000256" key="2">
    <source>
        <dbReference type="ARBA" id="ARBA00023002"/>
    </source>
</evidence>
<evidence type="ECO:0000259" key="4">
    <source>
        <dbReference type="Pfam" id="PF01370"/>
    </source>
</evidence>
<evidence type="ECO:0000256" key="3">
    <source>
        <dbReference type="ARBA" id="ARBA00023027"/>
    </source>
</evidence>
<comment type="similarity">
    <text evidence="1">Belongs to the NAD(P)-dependent epimerase/dehydratase family.</text>
</comment>
<keyword evidence="3" id="KW-0520">NAD</keyword>
<protein>
    <submittedName>
        <fullName evidence="5">NAD dependent epimerase/dehydratase family protein</fullName>
    </submittedName>
</protein>
<dbReference type="Pfam" id="PF01370">
    <property type="entry name" value="Epimerase"/>
    <property type="match status" value="1"/>
</dbReference>